<evidence type="ECO:0000256" key="1">
    <source>
        <dbReference type="SAM" id="Phobius"/>
    </source>
</evidence>
<gene>
    <name evidence="2" type="ORF">SAMN02745355_1087</name>
</gene>
<feature type="transmembrane region" description="Helical" evidence="1">
    <location>
        <begin position="47"/>
        <end position="69"/>
    </location>
</feature>
<keyword evidence="3" id="KW-1185">Reference proteome</keyword>
<accession>A0A8G2FXC5</accession>
<keyword evidence="1" id="KW-0812">Transmembrane</keyword>
<sequence length="129" mass="14495">MRLKLNVVGITFIIVEAILIIGIFFAIMETIVEIILNITEFYVVADYALEGSLFIVVLIEIYLSVMDFFSGKGRSLIYIIDASIAFVLREIIIEIVRYGLNIGIYTIASIVVLIVSLTFVRLIIIKSKS</sequence>
<evidence type="ECO:0008006" key="4">
    <source>
        <dbReference type="Google" id="ProtNLM"/>
    </source>
</evidence>
<dbReference type="RefSeq" id="WP_084272906.1">
    <property type="nucleotide sequence ID" value="NZ_FWYE01000002.1"/>
</dbReference>
<evidence type="ECO:0000313" key="2">
    <source>
        <dbReference type="EMBL" id="SMD31166.1"/>
    </source>
</evidence>
<proteinExistence type="predicted"/>
<evidence type="ECO:0000313" key="3">
    <source>
        <dbReference type="Proteomes" id="UP000192315"/>
    </source>
</evidence>
<comment type="caution">
    <text evidence="2">The sequence shown here is derived from an EMBL/GenBank/DDBJ whole genome shotgun (WGS) entry which is preliminary data.</text>
</comment>
<protein>
    <recommendedName>
        <fullName evidence="4">Phosphate-starvation-inducible E</fullName>
    </recommendedName>
</protein>
<feature type="transmembrane region" description="Helical" evidence="1">
    <location>
        <begin position="102"/>
        <end position="124"/>
    </location>
</feature>
<reference evidence="2 3" key="1">
    <citation type="submission" date="2017-04" db="EMBL/GenBank/DDBJ databases">
        <authorList>
            <person name="Varghese N."/>
            <person name="Submissions S."/>
        </authorList>
    </citation>
    <scope>NUCLEOTIDE SEQUENCE [LARGE SCALE GENOMIC DNA]</scope>
    <source>
        <strain evidence="2 3">DSM 9789</strain>
    </source>
</reference>
<name>A0A8G2FXC5_PICTO</name>
<dbReference type="EMBL" id="FWYE01000002">
    <property type="protein sequence ID" value="SMD31166.1"/>
    <property type="molecule type" value="Genomic_DNA"/>
</dbReference>
<dbReference type="Proteomes" id="UP000192315">
    <property type="component" value="Unassembled WGS sequence"/>
</dbReference>
<organism evidence="2 3">
    <name type="scientific">Picrophilus torridus (strain ATCC 700027 / DSM 9790 / JCM 10055 / NBRC 100828 / KAW 2/3)</name>
    <dbReference type="NCBI Taxonomy" id="1122961"/>
    <lineage>
        <taxon>Archaea</taxon>
        <taxon>Methanobacteriati</taxon>
        <taxon>Thermoplasmatota</taxon>
        <taxon>Thermoplasmata</taxon>
        <taxon>Thermoplasmatales</taxon>
        <taxon>Picrophilaceae</taxon>
        <taxon>Picrophilus</taxon>
    </lineage>
</organism>
<keyword evidence="1" id="KW-1133">Transmembrane helix</keyword>
<dbReference type="AlphaFoldDB" id="A0A8G2FXC5"/>
<feature type="transmembrane region" description="Helical" evidence="1">
    <location>
        <begin position="76"/>
        <end position="96"/>
    </location>
</feature>
<keyword evidence="1" id="KW-0472">Membrane</keyword>
<feature type="transmembrane region" description="Helical" evidence="1">
    <location>
        <begin position="7"/>
        <end position="27"/>
    </location>
</feature>